<dbReference type="Proteomes" id="UP000674938">
    <property type="component" value="Unassembled WGS sequence"/>
</dbReference>
<evidence type="ECO:0000313" key="3">
    <source>
        <dbReference type="EMBL" id="MBP1039420.1"/>
    </source>
</evidence>
<dbReference type="EMBL" id="JAEEGA010000001">
    <property type="protein sequence ID" value="MBP1039420.1"/>
    <property type="molecule type" value="Genomic_DNA"/>
</dbReference>
<dbReference type="Pfam" id="PF13731">
    <property type="entry name" value="WxL"/>
    <property type="match status" value="1"/>
</dbReference>
<gene>
    <name evidence="3" type="ORF">I6N95_00230</name>
</gene>
<evidence type="ECO:0000313" key="4">
    <source>
        <dbReference type="Proteomes" id="UP000674938"/>
    </source>
</evidence>
<name>A0A940SSM6_9ENTE</name>
<feature type="signal peptide" evidence="1">
    <location>
        <begin position="1"/>
        <end position="23"/>
    </location>
</feature>
<organism evidence="3 4">
    <name type="scientific">Vagococcus allomyrinae</name>
    <dbReference type="NCBI Taxonomy" id="2794353"/>
    <lineage>
        <taxon>Bacteria</taxon>
        <taxon>Bacillati</taxon>
        <taxon>Bacillota</taxon>
        <taxon>Bacilli</taxon>
        <taxon>Lactobacillales</taxon>
        <taxon>Enterococcaceae</taxon>
        <taxon>Vagococcus</taxon>
    </lineage>
</organism>
<feature type="chain" id="PRO_5038119776" evidence="1">
    <location>
        <begin position="24"/>
        <end position="268"/>
    </location>
</feature>
<comment type="caution">
    <text evidence="3">The sequence shown here is derived from an EMBL/GenBank/DDBJ whole genome shotgun (WGS) entry which is preliminary data.</text>
</comment>
<feature type="domain" description="WxL" evidence="2">
    <location>
        <begin position="31"/>
        <end position="266"/>
    </location>
</feature>
<accession>A0A940SSM6</accession>
<dbReference type="RefSeq" id="WP_209524327.1">
    <property type="nucleotide sequence ID" value="NZ_JAEEGA010000001.1"/>
</dbReference>
<sequence length="268" mass="27257">MKKVTGLVSLCALALVVGPSALAANVGLPLDTKGSITFTDGDPSETGKIVKPNENDLDGSKEEVIDLDGKGTAGTGPLRIQFVPNFEFGTKAGFTSDAQVQNVQVIDYKLADGSASGKKIAPFVQVTNNTGNTAIRWTLSAKATTFQESDASGNPVSGGHILTGAHISLDGSTLTTTKGTTANAGALAAGQVAGTAIPTDGSTVVVLRSTGDTNGKQVSNVFHNGYSEAGTYATGDTAGVKFVKPAGESARASVNYKSTITWTLTDSL</sequence>
<dbReference type="InterPro" id="IPR027994">
    <property type="entry name" value="WxL_dom"/>
</dbReference>
<evidence type="ECO:0000256" key="1">
    <source>
        <dbReference type="SAM" id="SignalP"/>
    </source>
</evidence>
<proteinExistence type="predicted"/>
<protein>
    <submittedName>
        <fullName evidence="3">WxL domain-containing protein</fullName>
    </submittedName>
</protein>
<reference evidence="3" key="1">
    <citation type="submission" date="2020-12" db="EMBL/GenBank/DDBJ databases">
        <title>Vagococcus allomyrinae sp. nov. and Enterococcus lavae sp. nov., isolated from the larvae of Allomyrina dichotoma.</title>
        <authorList>
            <person name="Lee S.D."/>
        </authorList>
    </citation>
    <scope>NUCLEOTIDE SEQUENCE</scope>
    <source>
        <strain evidence="3">BWB3-3</strain>
    </source>
</reference>
<dbReference type="AlphaFoldDB" id="A0A940SSM6"/>
<keyword evidence="4" id="KW-1185">Reference proteome</keyword>
<evidence type="ECO:0000259" key="2">
    <source>
        <dbReference type="Pfam" id="PF13731"/>
    </source>
</evidence>
<keyword evidence="1" id="KW-0732">Signal</keyword>